<keyword evidence="1" id="KW-0175">Coiled coil</keyword>
<gene>
    <name evidence="3" type="ORF">ACFQMJ_25540</name>
</gene>
<accession>A0ABW2FFF3</accession>
<evidence type="ECO:0000313" key="3">
    <source>
        <dbReference type="EMBL" id="MFC7151916.1"/>
    </source>
</evidence>
<feature type="coiled-coil region" evidence="1">
    <location>
        <begin position="686"/>
        <end position="713"/>
    </location>
</feature>
<comment type="caution">
    <text evidence="3">The sequence shown here is derived from an EMBL/GenBank/DDBJ whole genome shotgun (WGS) entry which is preliminary data.</text>
</comment>
<dbReference type="Proteomes" id="UP001596378">
    <property type="component" value="Unassembled WGS sequence"/>
</dbReference>
<evidence type="ECO:0000313" key="4">
    <source>
        <dbReference type="Proteomes" id="UP001596378"/>
    </source>
</evidence>
<reference evidence="4" key="1">
    <citation type="journal article" date="2019" name="Int. J. Syst. Evol. Microbiol.">
        <title>The Global Catalogue of Microorganisms (GCM) 10K type strain sequencing project: providing services to taxonomists for standard genome sequencing and annotation.</title>
        <authorList>
            <consortium name="The Broad Institute Genomics Platform"/>
            <consortium name="The Broad Institute Genome Sequencing Center for Infectious Disease"/>
            <person name="Wu L."/>
            <person name="Ma J."/>
        </authorList>
    </citation>
    <scope>NUCLEOTIDE SEQUENCE [LARGE SCALE GENOMIC DNA]</scope>
    <source>
        <strain evidence="4">KCTC 12907</strain>
    </source>
</reference>
<protein>
    <submittedName>
        <fullName evidence="3">Uncharacterized protein</fullName>
    </submittedName>
</protein>
<keyword evidence="4" id="KW-1185">Reference proteome</keyword>
<proteinExistence type="predicted"/>
<feature type="region of interest" description="Disordered" evidence="2">
    <location>
        <begin position="1246"/>
        <end position="1268"/>
    </location>
</feature>
<feature type="coiled-coil region" evidence="1">
    <location>
        <begin position="1086"/>
        <end position="1169"/>
    </location>
</feature>
<feature type="coiled-coil region" evidence="1">
    <location>
        <begin position="974"/>
        <end position="1001"/>
    </location>
</feature>
<sequence length="1434" mass="160515">MKQLEKHPAFKSLTLKIDLDKKMVGILASLSDAKEAMKDIFVQAELAASGMQQLGEAARTAAATAYAEWNALGEQLLRIQSLASEAGARSEKAVSSEAASGGLSGALSDGITFMAAIVTIATFNKDILGPLKKELIFIGSEFMRLAAIQGVLRAGTLALSYSFVMLGKALWPVALISGVIWGLSELYKAFSGTNEKTKEAERINLDHINSLKQQRDELRQLAGEYETLQAAQEAGYATIEQKQKLLSLQTQLVESYGVSASAISAEGDTFGTTGALIQMRIDALNEEIAAQHELDKLKLKAKDNERTDTIQNTEGSILKDEAKIKKLQMGADKYQELAENTKGFDSIRFSIASQGMLDDIAELAQGIETKRGNLKTALSETTDVLRTELDTYMSAIETDGGRVSDTQRAFMEGMLDSIARNGKDIDSQVADMKSAFGRLRGMGLDWLLADFNEAKKAKDIEGMEKVRASALRMMDDFNHFTPVTDSFRESFLAMFDTTAKKASMSSDEVEQFVKNSIKELTSLEDSYQKLSRGEKLSSDTVTDLIAQYPKLSQYLAETNDFTFQKGELIKQVMEDQRQQRIEELEASIESTKAKRDELENKRKMHEQYFSAIIKGFSAVLGIKFNVDKDRVLSPEEQKEKEELDRLIAEKEASLALLKQPININGTTGTSKGSSTSKEKYEPNLNFSKAQLEVENYNRLLEKNNDEIQLAIAQGGLYDKRLANRISLYSDLAKSLNTLGKEQEKERGGLRTKLTKTGLVDSAGEVVADVEKRLLALSKGKAAARLGYSAEELEQFVERYLELAGEIADTASQLRAATNDLADALQIGLDKITAASTRKQDKANHKIALLGEINTEEEKKLLAQYSAEIVNALAQESREIDDKIAEANAVIQNKDSSKQEKEAYRVLLENLKQSKKQADESLIQESEQYGKSLAEALAFGYDKTLEELKYEKSLLGSIDSEEEKKKAAELDQQIYDTLTKGIDRYNQDIVELERKLSTELTDEERHRAQAKLEVLREYVKNYTLEQAQAVSAWENSVKSSAKDAMSALEDFYAKQGKEAQKLLDDQLEDYRRFIEERKKLFKREDEKVDFNDNRSKLQKEEAELRKQIAVLSLDNSIEGQYKREQLEQELADKLEEIRKLELDRSRSLREQDYDDLLRNKEDEIKTAKEAADTKWQQDLAADQHYSALKQAMLENNTAKMQDAMLNFSNNVQVYMDAIGASIDRNLVEKLEDTQRFQNLANTIMGIPNLNVPTPPPTSPNSSSRAEATKTARDLDWDKYLENKEKAEKLKNSDPVWQSLNTLNNKLREEWKFPDGSYSQLKDLKFFHEGGEVGVEGTTTVKWWQGMLKSDEVLSVLRKGEAVIKKPGAFVQQMVASVAQRMNAGPSFALSEAGTSGPITNHYEYDIRIERLEGGEAGAKALFKHIKTQSQRGNRI</sequence>
<evidence type="ECO:0000256" key="1">
    <source>
        <dbReference type="SAM" id="Coils"/>
    </source>
</evidence>
<organism evidence="3 4">
    <name type="scientific">Cohnella cellulosilytica</name>
    <dbReference type="NCBI Taxonomy" id="986710"/>
    <lineage>
        <taxon>Bacteria</taxon>
        <taxon>Bacillati</taxon>
        <taxon>Bacillota</taxon>
        <taxon>Bacilli</taxon>
        <taxon>Bacillales</taxon>
        <taxon>Paenibacillaceae</taxon>
        <taxon>Cohnella</taxon>
    </lineage>
</organism>
<feature type="coiled-coil region" evidence="1">
    <location>
        <begin position="893"/>
        <end position="927"/>
    </location>
</feature>
<dbReference type="EMBL" id="JBHTAI010000019">
    <property type="protein sequence ID" value="MFC7151916.1"/>
    <property type="molecule type" value="Genomic_DNA"/>
</dbReference>
<feature type="coiled-coil region" evidence="1">
    <location>
        <begin position="574"/>
        <end position="608"/>
    </location>
</feature>
<name>A0ABW2FFF3_9BACL</name>
<evidence type="ECO:0000256" key="2">
    <source>
        <dbReference type="SAM" id="MobiDB-lite"/>
    </source>
</evidence>